<dbReference type="PANTHER" id="PTHR43046">
    <property type="entry name" value="GDP-MANNOSE MANNOSYL HYDROLASE"/>
    <property type="match status" value="1"/>
</dbReference>
<dbReference type="SUPFAM" id="SSF55811">
    <property type="entry name" value="Nudix"/>
    <property type="match status" value="1"/>
</dbReference>
<dbReference type="Proteomes" id="UP000625316">
    <property type="component" value="Unassembled WGS sequence"/>
</dbReference>
<proteinExistence type="predicted"/>
<dbReference type="PROSITE" id="PS51462">
    <property type="entry name" value="NUDIX"/>
    <property type="match status" value="1"/>
</dbReference>
<evidence type="ECO:0000256" key="2">
    <source>
        <dbReference type="ARBA" id="ARBA00022801"/>
    </source>
</evidence>
<dbReference type="InterPro" id="IPR015797">
    <property type="entry name" value="NUDIX_hydrolase-like_dom_sf"/>
</dbReference>
<sequence>MQHRIRAAALVIQAAKILMVRHRTKANGAEWWIPPGGGVELEDLTIMDCANRETWEETGLTVQCDRIAYIREFSQPEYDLRHVEFFLVGADPTGAITLANLPQLDDDLHLVLEAQWLSRSQLVNLVVYPEILQTDEFWQDVDQGFPQVKYLSRQVY</sequence>
<dbReference type="AlphaFoldDB" id="A0A928VIG0"/>
<dbReference type="RefSeq" id="WP_264324023.1">
    <property type="nucleotide sequence ID" value="NZ_JADEXQ010000012.1"/>
</dbReference>
<gene>
    <name evidence="4" type="ORF">IQ266_05430</name>
</gene>
<comment type="caution">
    <text evidence="4">The sequence shown here is derived from an EMBL/GenBank/DDBJ whole genome shotgun (WGS) entry which is preliminary data.</text>
</comment>
<keyword evidence="2 4" id="KW-0378">Hydrolase</keyword>
<dbReference type="EMBL" id="JADEXQ010000012">
    <property type="protein sequence ID" value="MBE9029203.1"/>
    <property type="molecule type" value="Genomic_DNA"/>
</dbReference>
<feature type="domain" description="Nudix hydrolase" evidence="3">
    <location>
        <begin position="1"/>
        <end position="139"/>
    </location>
</feature>
<dbReference type="PANTHER" id="PTHR43046:SF16">
    <property type="entry name" value="ADP-RIBOSE PYROPHOSPHATASE YJHB-RELATED"/>
    <property type="match status" value="1"/>
</dbReference>
<reference evidence="4" key="1">
    <citation type="submission" date="2020-10" db="EMBL/GenBank/DDBJ databases">
        <authorList>
            <person name="Castelo-Branco R."/>
            <person name="Eusebio N."/>
            <person name="Adriana R."/>
            <person name="Vieira A."/>
            <person name="Brugerolle De Fraissinette N."/>
            <person name="Rezende De Castro R."/>
            <person name="Schneider M.P."/>
            <person name="Vasconcelos V."/>
            <person name="Leao P.N."/>
        </authorList>
    </citation>
    <scope>NUCLEOTIDE SEQUENCE</scope>
    <source>
        <strain evidence="4">LEGE 11480</strain>
    </source>
</reference>
<protein>
    <submittedName>
        <fullName evidence="4">NUDIX hydrolase</fullName>
    </submittedName>
</protein>
<evidence type="ECO:0000259" key="3">
    <source>
        <dbReference type="PROSITE" id="PS51462"/>
    </source>
</evidence>
<dbReference type="Gene3D" id="3.90.79.10">
    <property type="entry name" value="Nucleoside Triphosphate Pyrophosphohydrolase"/>
    <property type="match status" value="1"/>
</dbReference>
<dbReference type="Pfam" id="PF00293">
    <property type="entry name" value="NUDIX"/>
    <property type="match status" value="1"/>
</dbReference>
<keyword evidence="5" id="KW-1185">Reference proteome</keyword>
<accession>A0A928VIG0</accession>
<dbReference type="InterPro" id="IPR000086">
    <property type="entry name" value="NUDIX_hydrolase_dom"/>
</dbReference>
<name>A0A928VIG0_9CYAN</name>
<dbReference type="GO" id="GO:0016787">
    <property type="term" value="F:hydrolase activity"/>
    <property type="evidence" value="ECO:0007669"/>
    <property type="project" value="UniProtKB-KW"/>
</dbReference>
<comment type="cofactor">
    <cofactor evidence="1">
        <name>Mg(2+)</name>
        <dbReference type="ChEBI" id="CHEBI:18420"/>
    </cofactor>
</comment>
<evidence type="ECO:0000313" key="4">
    <source>
        <dbReference type="EMBL" id="MBE9029203.1"/>
    </source>
</evidence>
<evidence type="ECO:0000313" key="5">
    <source>
        <dbReference type="Proteomes" id="UP000625316"/>
    </source>
</evidence>
<evidence type="ECO:0000256" key="1">
    <source>
        <dbReference type="ARBA" id="ARBA00001946"/>
    </source>
</evidence>
<organism evidence="4 5">
    <name type="scientific">Romeriopsis navalis LEGE 11480</name>
    <dbReference type="NCBI Taxonomy" id="2777977"/>
    <lineage>
        <taxon>Bacteria</taxon>
        <taxon>Bacillati</taxon>
        <taxon>Cyanobacteriota</taxon>
        <taxon>Cyanophyceae</taxon>
        <taxon>Leptolyngbyales</taxon>
        <taxon>Leptolyngbyaceae</taxon>
        <taxon>Romeriopsis</taxon>
        <taxon>Romeriopsis navalis</taxon>
    </lineage>
</organism>